<evidence type="ECO:0000313" key="3">
    <source>
        <dbReference type="Proteomes" id="UP000683417"/>
    </source>
</evidence>
<sequence length="180" mass="20874">MRYLFGAIISAIFFTCVVARATPTSTSPGKFKEDAVVSAEDAVLSPFKYEGVFCGTTNKYLQHEIRETTREACTHLRLQVSRPRFFLGFFSEPPLQKFTDKKLFARMTMRPLFRFPMRSKMMRTSIRPSFLSPSRNDWVILDHQCRFMGVVHRTQPKVFTRCRSYSHVDAIPPGVQYVML</sequence>
<dbReference type="Proteomes" id="UP000683417">
    <property type="component" value="Unassembled WGS sequence"/>
</dbReference>
<evidence type="ECO:0000256" key="1">
    <source>
        <dbReference type="SAM" id="SignalP"/>
    </source>
</evidence>
<evidence type="ECO:0000313" key="2">
    <source>
        <dbReference type="EMBL" id="CAD6500001.1"/>
    </source>
</evidence>
<feature type="signal peptide" evidence="1">
    <location>
        <begin position="1"/>
        <end position="19"/>
    </location>
</feature>
<proteinExistence type="predicted"/>
<name>A0A9W4GCT1_BLUGR</name>
<keyword evidence="1" id="KW-0732">Signal</keyword>
<dbReference type="AlphaFoldDB" id="A0A9W4GCT1"/>
<comment type="caution">
    <text evidence="2">The sequence shown here is derived from an EMBL/GenBank/DDBJ whole genome shotgun (WGS) entry which is preliminary data.</text>
</comment>
<accession>A0A9W4GCT1</accession>
<organism evidence="2 3">
    <name type="scientific">Blumeria graminis f. sp. triticale</name>
    <dbReference type="NCBI Taxonomy" id="1689686"/>
    <lineage>
        <taxon>Eukaryota</taxon>
        <taxon>Fungi</taxon>
        <taxon>Dikarya</taxon>
        <taxon>Ascomycota</taxon>
        <taxon>Pezizomycotina</taxon>
        <taxon>Leotiomycetes</taxon>
        <taxon>Erysiphales</taxon>
        <taxon>Erysiphaceae</taxon>
        <taxon>Blumeria</taxon>
    </lineage>
</organism>
<reference evidence="2" key="1">
    <citation type="submission" date="2020-10" db="EMBL/GenBank/DDBJ databases">
        <authorList>
            <person name="Muller C M."/>
        </authorList>
    </citation>
    <scope>NUCLEOTIDE SEQUENCE</scope>
    <source>
        <strain evidence="2">THUN-12</strain>
    </source>
</reference>
<dbReference type="EMBL" id="CAJHIT010000002">
    <property type="protein sequence ID" value="CAD6500001.1"/>
    <property type="molecule type" value="Genomic_DNA"/>
</dbReference>
<feature type="chain" id="PRO_5040770634" evidence="1">
    <location>
        <begin position="20"/>
        <end position="180"/>
    </location>
</feature>
<gene>
    <name evidence="2" type="ORF">BGTH12_LOCUS1359</name>
</gene>
<protein>
    <submittedName>
        <fullName evidence="2">BgTH12-04106</fullName>
    </submittedName>
</protein>